<comment type="similarity">
    <text evidence="2">Belongs to the bacterial solute-binding protein 5 family.</text>
</comment>
<dbReference type="Proteomes" id="UP000077405">
    <property type="component" value="Plasmid pYZ2"/>
</dbReference>
<dbReference type="GO" id="GO:0015833">
    <property type="term" value="P:peptide transport"/>
    <property type="evidence" value="ECO:0007669"/>
    <property type="project" value="TreeGrafter"/>
</dbReference>
<keyword evidence="6" id="KW-0614">Plasmid</keyword>
<evidence type="ECO:0000259" key="5">
    <source>
        <dbReference type="Pfam" id="PF00496"/>
    </source>
</evidence>
<dbReference type="GO" id="GO:0030288">
    <property type="term" value="C:outer membrane-bounded periplasmic space"/>
    <property type="evidence" value="ECO:0007669"/>
    <property type="project" value="UniProtKB-ARBA"/>
</dbReference>
<dbReference type="PANTHER" id="PTHR30290">
    <property type="entry name" value="PERIPLASMIC BINDING COMPONENT OF ABC TRANSPORTER"/>
    <property type="match status" value="1"/>
</dbReference>
<evidence type="ECO:0000256" key="2">
    <source>
        <dbReference type="ARBA" id="ARBA00005695"/>
    </source>
</evidence>
<proteinExistence type="inferred from homology"/>
<sequence length="517" mass="56585">MPAVQRRQFLGAFGGLVGAAVLSGALPRPGLAAGGALRIGLKSLPAALNPLTVSDLVARQILGSMYESLTSVDTRGRILPGLATAWEASEDARRWRLTIRDGVTFHTGRPLTATAVKRSFEAALAGDGANFAVLALSKVRGFRELRARATAELSGVTAIDDRTLEVVCDEPNAVFPFARIHIVDVDAAERAGSDWFRTMSAGTGPYRLTRSTDGIRIDVEANTGWRGGAVPFERVSFLATGIGNDGITLFNDSQVDFTFVDTDALRGVMDDPGFKRSLTNVQRMQMRVVALDQRRVKAFADLRVRRAMSLLIDRDAMAERFFRGVAAVHNGVVPPALLSNERLEPLAYDPALAARLLEEAGYPGGRGIDPFTVAVIPEYRREFVYYVSQWNNAGIPAKLAIAPRQEFIARSRRRDYDSFLFGWTATYPDPMNFLDELFSSRSRFNPVGWSNAEFDGLVERAMAIADPDLRAEVYKDAESLVMTEMPVIPLVVPDYVALRGNVLSENFITPFGGLNFG</sequence>
<dbReference type="KEGG" id="ahu:A6A40_19585"/>
<dbReference type="EMBL" id="CP028903">
    <property type="protein sequence ID" value="AWB07256.1"/>
    <property type="molecule type" value="Genomic_DNA"/>
</dbReference>
<dbReference type="GO" id="GO:1904680">
    <property type="term" value="F:peptide transmembrane transporter activity"/>
    <property type="evidence" value="ECO:0007669"/>
    <property type="project" value="TreeGrafter"/>
</dbReference>
<dbReference type="Gene3D" id="3.90.76.10">
    <property type="entry name" value="Dipeptide-binding Protein, Domain 1"/>
    <property type="match status" value="1"/>
</dbReference>
<dbReference type="InterPro" id="IPR006311">
    <property type="entry name" value="TAT_signal"/>
</dbReference>
<dbReference type="InterPro" id="IPR030678">
    <property type="entry name" value="Peptide/Ni-bd"/>
</dbReference>
<dbReference type="OrthoDB" id="9803988at2"/>
<evidence type="ECO:0000313" key="6">
    <source>
        <dbReference type="EMBL" id="AWB07256.1"/>
    </source>
</evidence>
<reference evidence="6 7" key="1">
    <citation type="submission" date="2018-04" db="EMBL/GenBank/DDBJ databases">
        <title>Complete genome sequence of the nitrogen-fixing bacterium Azospirillum humicireducens type strain SgZ-5.</title>
        <authorList>
            <person name="Yu Z."/>
        </authorList>
    </citation>
    <scope>NUCLEOTIDE SEQUENCE [LARGE SCALE GENOMIC DNA]</scope>
    <source>
        <strain evidence="6 7">SgZ-5</strain>
        <plasmid evidence="6 7">pYZ2</plasmid>
    </source>
</reference>
<dbReference type="Gene3D" id="3.10.105.10">
    <property type="entry name" value="Dipeptide-binding Protein, Domain 3"/>
    <property type="match status" value="1"/>
</dbReference>
<dbReference type="PROSITE" id="PS51318">
    <property type="entry name" value="TAT"/>
    <property type="match status" value="1"/>
</dbReference>
<dbReference type="SUPFAM" id="SSF53850">
    <property type="entry name" value="Periplasmic binding protein-like II"/>
    <property type="match status" value="1"/>
</dbReference>
<comment type="subcellular location">
    <subcellularLocation>
        <location evidence="1">Periplasm</location>
    </subcellularLocation>
</comment>
<evidence type="ECO:0000313" key="7">
    <source>
        <dbReference type="Proteomes" id="UP000077405"/>
    </source>
</evidence>
<evidence type="ECO:0000256" key="4">
    <source>
        <dbReference type="ARBA" id="ARBA00022729"/>
    </source>
</evidence>
<evidence type="ECO:0000256" key="1">
    <source>
        <dbReference type="ARBA" id="ARBA00004418"/>
    </source>
</evidence>
<keyword evidence="4" id="KW-0732">Signal</keyword>
<organism evidence="6 7">
    <name type="scientific">Azospirillum humicireducens</name>
    <dbReference type="NCBI Taxonomy" id="1226968"/>
    <lineage>
        <taxon>Bacteria</taxon>
        <taxon>Pseudomonadati</taxon>
        <taxon>Pseudomonadota</taxon>
        <taxon>Alphaproteobacteria</taxon>
        <taxon>Rhodospirillales</taxon>
        <taxon>Azospirillaceae</taxon>
        <taxon>Azospirillum</taxon>
    </lineage>
</organism>
<gene>
    <name evidence="6" type="ORF">A6A40_19585</name>
</gene>
<feature type="domain" description="Solute-binding protein family 5" evidence="5">
    <location>
        <begin position="78"/>
        <end position="442"/>
    </location>
</feature>
<keyword evidence="7" id="KW-1185">Reference proteome</keyword>
<dbReference type="InterPro" id="IPR039424">
    <property type="entry name" value="SBP_5"/>
</dbReference>
<evidence type="ECO:0000256" key="3">
    <source>
        <dbReference type="ARBA" id="ARBA00022448"/>
    </source>
</evidence>
<protein>
    <submittedName>
        <fullName evidence="6">ABC transporter substrate-binding protein</fullName>
    </submittedName>
</protein>
<geneLocation type="plasmid" evidence="6 7">
    <name>pYZ2</name>
</geneLocation>
<keyword evidence="3" id="KW-0813">Transport</keyword>
<dbReference type="RefSeq" id="WP_108547550.1">
    <property type="nucleotide sequence ID" value="NZ_CP028903.1"/>
</dbReference>
<dbReference type="InterPro" id="IPR000914">
    <property type="entry name" value="SBP_5_dom"/>
</dbReference>
<dbReference type="PANTHER" id="PTHR30290:SF10">
    <property type="entry name" value="PERIPLASMIC OLIGOPEPTIDE-BINDING PROTEIN-RELATED"/>
    <property type="match status" value="1"/>
</dbReference>
<name>A0A2R4VS42_9PROT</name>
<dbReference type="PIRSF" id="PIRSF002741">
    <property type="entry name" value="MppA"/>
    <property type="match status" value="1"/>
</dbReference>
<dbReference type="GO" id="GO:0043190">
    <property type="term" value="C:ATP-binding cassette (ABC) transporter complex"/>
    <property type="evidence" value="ECO:0007669"/>
    <property type="project" value="InterPro"/>
</dbReference>
<dbReference type="CDD" id="cd00995">
    <property type="entry name" value="PBP2_NikA_DppA_OppA_like"/>
    <property type="match status" value="1"/>
</dbReference>
<dbReference type="Pfam" id="PF00496">
    <property type="entry name" value="SBP_bac_5"/>
    <property type="match status" value="1"/>
</dbReference>
<accession>A0A2R4VS42</accession>
<dbReference type="Gene3D" id="3.40.190.10">
    <property type="entry name" value="Periplasmic binding protein-like II"/>
    <property type="match status" value="1"/>
</dbReference>
<dbReference type="AlphaFoldDB" id="A0A2R4VS42"/>